<dbReference type="AlphaFoldDB" id="A0A3P6CBH9"/>
<gene>
    <name evidence="2" type="ORF">BRAA04T16585Z</name>
    <name evidence="1" type="ORF">BRAPAZ1V2_A04P09960.2</name>
</gene>
<dbReference type="Proteomes" id="UP000694005">
    <property type="component" value="Chromosome A04"/>
</dbReference>
<organism evidence="2">
    <name type="scientific">Brassica campestris</name>
    <name type="common">Field mustard</name>
    <dbReference type="NCBI Taxonomy" id="3711"/>
    <lineage>
        <taxon>Eukaryota</taxon>
        <taxon>Viridiplantae</taxon>
        <taxon>Streptophyta</taxon>
        <taxon>Embryophyta</taxon>
        <taxon>Tracheophyta</taxon>
        <taxon>Spermatophyta</taxon>
        <taxon>Magnoliopsida</taxon>
        <taxon>eudicotyledons</taxon>
        <taxon>Gunneridae</taxon>
        <taxon>Pentapetalae</taxon>
        <taxon>rosids</taxon>
        <taxon>malvids</taxon>
        <taxon>Brassicales</taxon>
        <taxon>Brassicaceae</taxon>
        <taxon>Brassiceae</taxon>
        <taxon>Brassica</taxon>
    </lineage>
</organism>
<proteinExistence type="predicted"/>
<sequence length="102" mass="11335">MEKAEILVEVELWLELITTTARRDFAKPPSCSFRRDEAIATDHDAIRVRLKSLEPPEVSPLRARELHAPPPEIVAAVFATVLHCRTTTGTLPDHCPNFAGPP</sequence>
<dbReference type="EMBL" id="LR031576">
    <property type="protein sequence ID" value="VDD11680.1"/>
    <property type="molecule type" value="Genomic_DNA"/>
</dbReference>
<feature type="non-terminal residue" evidence="2">
    <location>
        <position position="1"/>
    </location>
</feature>
<feature type="non-terminal residue" evidence="2">
    <location>
        <position position="102"/>
    </location>
</feature>
<accession>A0A3P6CBH9</accession>
<dbReference type="EMBL" id="LS974620">
    <property type="protein sequence ID" value="CAG7906095.1"/>
    <property type="molecule type" value="Genomic_DNA"/>
</dbReference>
<evidence type="ECO:0000313" key="1">
    <source>
        <dbReference type="EMBL" id="CAG7906095.1"/>
    </source>
</evidence>
<dbReference type="Gramene" id="A04p09960.2_BraZ1">
    <property type="protein sequence ID" value="A04p09960.2_BraZ1.CDS"/>
    <property type="gene ID" value="A04g09960.2_BraZ1"/>
</dbReference>
<name>A0A3P6CBH9_BRACM</name>
<reference evidence="2" key="1">
    <citation type="submission" date="2018-11" db="EMBL/GenBank/DDBJ databases">
        <authorList>
            <consortium name="Genoscope - CEA"/>
            <person name="William W."/>
        </authorList>
    </citation>
    <scope>NUCLEOTIDE SEQUENCE</scope>
</reference>
<protein>
    <submittedName>
        <fullName evidence="1">Uncharacterized protein</fullName>
    </submittedName>
</protein>
<evidence type="ECO:0000313" key="2">
    <source>
        <dbReference type="EMBL" id="VDD11680.1"/>
    </source>
</evidence>